<dbReference type="InterPro" id="IPR000362">
    <property type="entry name" value="Fumarate_lyase_fam"/>
</dbReference>
<dbReference type="Gene3D" id="1.10.275.10">
    <property type="entry name" value="Fumarase/aspartase (N-terminal domain)"/>
    <property type="match status" value="1"/>
</dbReference>
<dbReference type="SUPFAM" id="SSF48557">
    <property type="entry name" value="L-aspartase-like"/>
    <property type="match status" value="1"/>
</dbReference>
<dbReference type="RefSeq" id="WP_092209285.1">
    <property type="nucleotide sequence ID" value="NZ_FMUX01000003.1"/>
</dbReference>
<evidence type="ECO:0000259" key="2">
    <source>
        <dbReference type="Pfam" id="PF00206"/>
    </source>
</evidence>
<dbReference type="PANTHER" id="PTHR42696">
    <property type="entry name" value="ASPARTATE AMMONIA-LYASE"/>
    <property type="match status" value="1"/>
</dbReference>
<keyword evidence="5" id="KW-1185">Reference proteome</keyword>
<dbReference type="PANTHER" id="PTHR42696:SF2">
    <property type="entry name" value="ASPARTATE AMMONIA-LYASE"/>
    <property type="match status" value="1"/>
</dbReference>
<dbReference type="EMBL" id="FMUX01000003">
    <property type="protein sequence ID" value="SCY04487.1"/>
    <property type="molecule type" value="Genomic_DNA"/>
</dbReference>
<dbReference type="STRING" id="419481.SAMN05216233_103143"/>
<dbReference type="GO" id="GO:0008797">
    <property type="term" value="F:aspartate ammonia-lyase activity"/>
    <property type="evidence" value="ECO:0007669"/>
    <property type="project" value="TreeGrafter"/>
</dbReference>
<dbReference type="AlphaFoldDB" id="A0A1G5CQ85"/>
<evidence type="ECO:0000259" key="3">
    <source>
        <dbReference type="Pfam" id="PF10415"/>
    </source>
</evidence>
<evidence type="ECO:0000256" key="1">
    <source>
        <dbReference type="ARBA" id="ARBA00023239"/>
    </source>
</evidence>
<protein>
    <submittedName>
        <fullName evidence="4">Aspartate ammonia-lyase</fullName>
    </submittedName>
</protein>
<reference evidence="4 5" key="1">
    <citation type="submission" date="2016-10" db="EMBL/GenBank/DDBJ databases">
        <authorList>
            <person name="de Groot N.N."/>
        </authorList>
    </citation>
    <scope>NUCLEOTIDE SEQUENCE [LARGE SCALE GENOMIC DNA]</scope>
    <source>
        <strain evidence="4 5">AA1</strain>
    </source>
</reference>
<dbReference type="FunFam" id="1.10.275.10:FF:000001">
    <property type="entry name" value="Fumarate hydratase, mitochondrial"/>
    <property type="match status" value="1"/>
</dbReference>
<dbReference type="Gene3D" id="1.10.40.30">
    <property type="entry name" value="Fumarase/aspartase (C-terminal domain)"/>
    <property type="match status" value="1"/>
</dbReference>
<feature type="domain" description="Fumarate lyase N-terminal" evidence="2">
    <location>
        <begin position="12"/>
        <end position="342"/>
    </location>
</feature>
<sequence>MVKVRVEVDSLGNISLPDDVYYGIQTQRAIDNFDVSGKAMDEFSIFIASIAGIKKAAALANKDIGRLSEKQCRAICKAADEVIAGKMGRQFPVDIFQGGGGTSTNMNVNEVIANRATELLTGQKGYDPIHPNTHVNMGQSTNDVIPAAMKMATYKELERVETSLGYALTILQEKEAAFVDVIKLGRTCLQDALPMTLGQMFSGYRASVERQIETIRKARELMLELPLPATAIGTCFGTFPGFEPALYKHLGDVTGVPFQRETNLWDGLQNADVWIQVSACLKSVASVFNKLSSDLRLMSSGPRAGFNEINLPAVQPGSSIMPGKINPVMPEMMMQVAFKVFGNDLSVSLAADRGELDLNVWESLILNCVSESITLLEKGIVLLTDRCLRGITANREKCAEDAGSSLALSTVLATLFDYPVASGIAKMACKENTTIKEIVIREGLLSQERAELLLNPANLIDINVFDHVVKGMGADNG</sequence>
<dbReference type="GO" id="GO:0005829">
    <property type="term" value="C:cytosol"/>
    <property type="evidence" value="ECO:0007669"/>
    <property type="project" value="TreeGrafter"/>
</dbReference>
<dbReference type="Pfam" id="PF10415">
    <property type="entry name" value="FumaraseC_C"/>
    <property type="match status" value="1"/>
</dbReference>
<dbReference type="FunFam" id="1.20.200.10:FF:000001">
    <property type="entry name" value="Fumarate hydratase, mitochondrial"/>
    <property type="match status" value="1"/>
</dbReference>
<dbReference type="PRINTS" id="PR00149">
    <property type="entry name" value="FUMRATELYASE"/>
</dbReference>
<dbReference type="OrthoDB" id="9802809at2"/>
<dbReference type="PROSITE" id="PS00163">
    <property type="entry name" value="FUMARATE_LYASES"/>
    <property type="match status" value="1"/>
</dbReference>
<dbReference type="Proteomes" id="UP000198870">
    <property type="component" value="Unassembled WGS sequence"/>
</dbReference>
<dbReference type="InterPro" id="IPR020557">
    <property type="entry name" value="Fumarate_lyase_CS"/>
</dbReference>
<dbReference type="InterPro" id="IPR022761">
    <property type="entry name" value="Fumarate_lyase_N"/>
</dbReference>
<dbReference type="GO" id="GO:0006099">
    <property type="term" value="P:tricarboxylic acid cycle"/>
    <property type="evidence" value="ECO:0007669"/>
    <property type="project" value="InterPro"/>
</dbReference>
<proteinExistence type="predicted"/>
<dbReference type="GO" id="GO:0006531">
    <property type="term" value="P:aspartate metabolic process"/>
    <property type="evidence" value="ECO:0007669"/>
    <property type="project" value="TreeGrafter"/>
</dbReference>
<dbReference type="InterPro" id="IPR051546">
    <property type="entry name" value="Aspartate_Ammonia-Lyase"/>
</dbReference>
<dbReference type="NCBIfam" id="NF008909">
    <property type="entry name" value="PRK12273.1"/>
    <property type="match status" value="1"/>
</dbReference>
<evidence type="ECO:0000313" key="4">
    <source>
        <dbReference type="EMBL" id="SCY04487.1"/>
    </source>
</evidence>
<dbReference type="InterPro" id="IPR024083">
    <property type="entry name" value="Fumarase/histidase_N"/>
</dbReference>
<dbReference type="Gene3D" id="1.20.200.10">
    <property type="entry name" value="Fumarase/aspartase (Central domain)"/>
    <property type="match status" value="1"/>
</dbReference>
<feature type="domain" description="Fumarase C C-terminal" evidence="3">
    <location>
        <begin position="410"/>
        <end position="460"/>
    </location>
</feature>
<organism evidence="4 5">
    <name type="scientific">Desulfoluna spongiiphila</name>
    <dbReference type="NCBI Taxonomy" id="419481"/>
    <lineage>
        <taxon>Bacteria</taxon>
        <taxon>Pseudomonadati</taxon>
        <taxon>Thermodesulfobacteriota</taxon>
        <taxon>Desulfobacteria</taxon>
        <taxon>Desulfobacterales</taxon>
        <taxon>Desulfolunaceae</taxon>
        <taxon>Desulfoluna</taxon>
    </lineage>
</organism>
<dbReference type="InterPro" id="IPR008948">
    <property type="entry name" value="L-Aspartase-like"/>
</dbReference>
<dbReference type="InterPro" id="IPR018951">
    <property type="entry name" value="Fumarase_C_C"/>
</dbReference>
<dbReference type="Pfam" id="PF00206">
    <property type="entry name" value="Lyase_1"/>
    <property type="match status" value="1"/>
</dbReference>
<evidence type="ECO:0000313" key="5">
    <source>
        <dbReference type="Proteomes" id="UP000198870"/>
    </source>
</evidence>
<accession>A0A1G5CQ85</accession>
<gene>
    <name evidence="4" type="ORF">SAMN05216233_103143</name>
</gene>
<name>A0A1G5CQ85_9BACT</name>
<keyword evidence="1 4" id="KW-0456">Lyase</keyword>